<dbReference type="PRINTS" id="PR00476">
    <property type="entry name" value="PHFRCTKINASE"/>
</dbReference>
<feature type="binding site" evidence="15">
    <location>
        <position position="11"/>
    </location>
    <ligand>
        <name>ATP</name>
        <dbReference type="ChEBI" id="CHEBI:30616"/>
    </ligand>
</feature>
<feature type="binding site" evidence="15">
    <location>
        <position position="243"/>
    </location>
    <ligand>
        <name>substrate</name>
        <note>ligand shared between dimeric partners</note>
    </ligand>
</feature>
<dbReference type="NCBIfam" id="TIGR02482">
    <property type="entry name" value="PFKA_ATP"/>
    <property type="match status" value="1"/>
</dbReference>
<dbReference type="EMBL" id="QEKV01000003">
    <property type="protein sequence ID" value="PVY94866.1"/>
    <property type="molecule type" value="Genomic_DNA"/>
</dbReference>
<dbReference type="AlphaFoldDB" id="A0A2U1E4J2"/>
<feature type="binding site" description="in other chain" evidence="15">
    <location>
        <begin position="185"/>
        <end position="187"/>
    </location>
    <ligand>
        <name>ADP</name>
        <dbReference type="ChEBI" id="CHEBI:456216"/>
        <note>allosteric activator; ligand shared between dimeric partners</note>
    </ligand>
</feature>
<gene>
    <name evidence="15" type="primary">pfkA</name>
    <name evidence="17" type="ORF">C7381_103104</name>
</gene>
<reference evidence="17 18" key="1">
    <citation type="submission" date="2018-04" db="EMBL/GenBank/DDBJ databases">
        <title>Genomic Encyclopedia of Type Strains, Phase IV (KMG-IV): sequencing the most valuable type-strain genomes for metagenomic binning, comparative biology and taxonomic classification.</title>
        <authorList>
            <person name="Goeker M."/>
        </authorList>
    </citation>
    <scope>NUCLEOTIDE SEQUENCE [LARGE SCALE GENOMIC DNA]</scope>
    <source>
        <strain evidence="17 18">DSM 20705</strain>
    </source>
</reference>
<keyword evidence="5 15" id="KW-0963">Cytoplasm</keyword>
<evidence type="ECO:0000313" key="17">
    <source>
        <dbReference type="EMBL" id="PVY94866.1"/>
    </source>
</evidence>
<dbReference type="InterPro" id="IPR022953">
    <property type="entry name" value="ATP_PFK"/>
</dbReference>
<comment type="cofactor">
    <cofactor evidence="1 15">
        <name>Mg(2+)</name>
        <dbReference type="ChEBI" id="CHEBI:18420"/>
    </cofactor>
</comment>
<keyword evidence="10 15" id="KW-0418">Kinase</keyword>
<evidence type="ECO:0000313" key="18">
    <source>
        <dbReference type="Proteomes" id="UP000245793"/>
    </source>
</evidence>
<feature type="binding site" description="in other chain" evidence="15">
    <location>
        <begin position="213"/>
        <end position="215"/>
    </location>
    <ligand>
        <name>ADP</name>
        <dbReference type="ChEBI" id="CHEBI:456216"/>
        <note>allosteric activator; ligand shared between dimeric partners</note>
    </ligand>
</feature>
<dbReference type="GO" id="GO:0048029">
    <property type="term" value="F:monosaccharide binding"/>
    <property type="evidence" value="ECO:0007669"/>
    <property type="project" value="TreeGrafter"/>
</dbReference>
<comment type="activity regulation">
    <text evidence="15">Allosterically activated by ADP and other diphosphonucleosides, and allosterically inhibited by phosphoenolpyruvate.</text>
</comment>
<dbReference type="InterPro" id="IPR035966">
    <property type="entry name" value="PKF_sf"/>
</dbReference>
<comment type="caution">
    <text evidence="15">Lacks conserved residue(s) required for the propagation of feature annotation.</text>
</comment>
<keyword evidence="11 15" id="KW-0067">ATP-binding</keyword>
<comment type="pathway">
    <text evidence="4 15">Carbohydrate degradation; glycolysis; D-glyceraldehyde 3-phosphate and glycerone phosphate from D-glucose: step 3/4.</text>
</comment>
<feature type="active site" description="Proton acceptor" evidence="15">
    <location>
        <position position="127"/>
    </location>
</feature>
<evidence type="ECO:0000256" key="9">
    <source>
        <dbReference type="ARBA" id="ARBA00022741"/>
    </source>
</evidence>
<evidence type="ECO:0000256" key="3">
    <source>
        <dbReference type="ARBA" id="ARBA00004496"/>
    </source>
</evidence>
<dbReference type="GO" id="GO:0046872">
    <property type="term" value="F:metal ion binding"/>
    <property type="evidence" value="ECO:0007669"/>
    <property type="project" value="UniProtKB-KW"/>
</dbReference>
<dbReference type="InterPro" id="IPR012003">
    <property type="entry name" value="ATP_PFK_prok-type"/>
</dbReference>
<keyword evidence="6 15" id="KW-0021">Allosteric enzyme</keyword>
<dbReference type="GO" id="GO:0070095">
    <property type="term" value="F:fructose-6-phosphate binding"/>
    <property type="evidence" value="ECO:0007669"/>
    <property type="project" value="TreeGrafter"/>
</dbReference>
<dbReference type="FunFam" id="3.40.50.450:FF:000001">
    <property type="entry name" value="ATP-dependent 6-phosphofructokinase"/>
    <property type="match status" value="1"/>
</dbReference>
<evidence type="ECO:0000256" key="13">
    <source>
        <dbReference type="ARBA" id="ARBA00023152"/>
    </source>
</evidence>
<name>A0A2U1E4J2_9FIRM</name>
<dbReference type="Proteomes" id="UP000245793">
    <property type="component" value="Unassembled WGS sequence"/>
</dbReference>
<comment type="similarity">
    <text evidence="15">Belongs to the phosphofructokinase type A (PFKA) family. ATP-dependent PFK group I subfamily. Prokaryotic clade 'B1' sub-subfamily.</text>
</comment>
<feature type="binding site" description="in other chain" evidence="15">
    <location>
        <position position="222"/>
    </location>
    <ligand>
        <name>substrate</name>
        <note>ligand shared between dimeric partners</note>
    </ligand>
</feature>
<keyword evidence="8 15" id="KW-0479">Metal-binding</keyword>
<dbReference type="InterPro" id="IPR012828">
    <property type="entry name" value="PFKA_ATP_prok"/>
</dbReference>
<dbReference type="GO" id="GO:0003872">
    <property type="term" value="F:6-phosphofructokinase activity"/>
    <property type="evidence" value="ECO:0007669"/>
    <property type="project" value="UniProtKB-UniRule"/>
</dbReference>
<evidence type="ECO:0000256" key="5">
    <source>
        <dbReference type="ARBA" id="ARBA00022490"/>
    </source>
</evidence>
<dbReference type="Gene3D" id="3.40.50.450">
    <property type="match status" value="1"/>
</dbReference>
<dbReference type="GO" id="GO:0061621">
    <property type="term" value="P:canonical glycolysis"/>
    <property type="evidence" value="ECO:0007669"/>
    <property type="project" value="TreeGrafter"/>
</dbReference>
<dbReference type="PIRSF" id="PIRSF000532">
    <property type="entry name" value="ATP_PFK_prok"/>
    <property type="match status" value="1"/>
</dbReference>
<proteinExistence type="inferred from homology"/>
<feature type="domain" description="Phosphofructokinase" evidence="16">
    <location>
        <begin position="3"/>
        <end position="274"/>
    </location>
</feature>
<feature type="binding site" description="in other chain" evidence="15">
    <location>
        <position position="154"/>
    </location>
    <ligand>
        <name>ADP</name>
        <dbReference type="ChEBI" id="CHEBI:456216"/>
        <note>allosteric activator; ligand shared between dimeric partners</note>
    </ligand>
</feature>
<evidence type="ECO:0000256" key="7">
    <source>
        <dbReference type="ARBA" id="ARBA00022679"/>
    </source>
</evidence>
<feature type="binding site" evidence="15">
    <location>
        <position position="103"/>
    </location>
    <ligand>
        <name>Mg(2+)</name>
        <dbReference type="ChEBI" id="CHEBI:18420"/>
        <note>catalytic</note>
    </ligand>
</feature>
<comment type="subcellular location">
    <subcellularLocation>
        <location evidence="3 15">Cytoplasm</location>
    </subcellularLocation>
</comment>
<evidence type="ECO:0000259" key="16">
    <source>
        <dbReference type="Pfam" id="PF00365"/>
    </source>
</evidence>
<dbReference type="GO" id="GO:0042802">
    <property type="term" value="F:identical protein binding"/>
    <property type="evidence" value="ECO:0007669"/>
    <property type="project" value="TreeGrafter"/>
</dbReference>
<dbReference type="GO" id="GO:0016208">
    <property type="term" value="F:AMP binding"/>
    <property type="evidence" value="ECO:0007669"/>
    <property type="project" value="TreeGrafter"/>
</dbReference>
<dbReference type="Pfam" id="PF00365">
    <property type="entry name" value="PFK"/>
    <property type="match status" value="1"/>
</dbReference>
<dbReference type="HAMAP" id="MF_00339">
    <property type="entry name" value="Phosphofructokinase_I_B1"/>
    <property type="match status" value="1"/>
</dbReference>
<dbReference type="Gene3D" id="3.40.50.460">
    <property type="entry name" value="Phosphofructokinase domain"/>
    <property type="match status" value="1"/>
</dbReference>
<evidence type="ECO:0000256" key="11">
    <source>
        <dbReference type="ARBA" id="ARBA00022840"/>
    </source>
</evidence>
<feature type="binding site" description="in other chain" evidence="15">
    <location>
        <position position="211"/>
    </location>
    <ligand>
        <name>ADP</name>
        <dbReference type="ChEBI" id="CHEBI:456216"/>
        <note>allosteric activator; ligand shared between dimeric partners</note>
    </ligand>
</feature>
<dbReference type="InterPro" id="IPR000023">
    <property type="entry name" value="Phosphofructokinase_dom"/>
</dbReference>
<evidence type="ECO:0000256" key="2">
    <source>
        <dbReference type="ARBA" id="ARBA00002659"/>
    </source>
</evidence>
<keyword evidence="12 15" id="KW-0460">Magnesium</keyword>
<feature type="binding site" description="in other chain" evidence="15">
    <location>
        <begin position="125"/>
        <end position="127"/>
    </location>
    <ligand>
        <name>substrate</name>
        <note>ligand shared between dimeric partners</note>
    </ligand>
</feature>
<accession>A0A2U1E4J2</accession>
<dbReference type="GO" id="GO:0030388">
    <property type="term" value="P:fructose 1,6-bisphosphate metabolic process"/>
    <property type="evidence" value="ECO:0007669"/>
    <property type="project" value="TreeGrafter"/>
</dbReference>
<feature type="binding site" evidence="15">
    <location>
        <begin position="21"/>
        <end position="25"/>
    </location>
    <ligand>
        <name>ADP</name>
        <dbReference type="ChEBI" id="CHEBI:456216"/>
        <note>allosteric activator; ligand shared between dimeric partners</note>
    </ligand>
</feature>
<feature type="binding site" evidence="15">
    <location>
        <position position="162"/>
    </location>
    <ligand>
        <name>substrate</name>
        <note>ligand shared between dimeric partners</note>
    </ligand>
</feature>
<dbReference type="InterPro" id="IPR015912">
    <property type="entry name" value="Phosphofructokinase_CS"/>
</dbReference>
<feature type="binding site" evidence="15">
    <location>
        <begin position="102"/>
        <end position="105"/>
    </location>
    <ligand>
        <name>ATP</name>
        <dbReference type="ChEBI" id="CHEBI:30616"/>
    </ligand>
</feature>
<evidence type="ECO:0000256" key="6">
    <source>
        <dbReference type="ARBA" id="ARBA00022533"/>
    </source>
</evidence>
<evidence type="ECO:0000256" key="14">
    <source>
        <dbReference type="ARBA" id="ARBA00048070"/>
    </source>
</evidence>
<sequence length="319" mass="34308">MKRIAILTSGGDAPGMNAAIRAVVRTAIYNNIEIYGVKMGYNGLINGDIFKMELSSVADIIHRGGTILGTARSDEFMTDEGKQKALESLRKNGIEGVVVIGGDGSMRGALSLHKLGVKTISIPATIDNDLGYTDYTIGFMTALETVADAISRLRDTSSAHGRANIVEVMGRNCGDIALYSGLAGGAETIFVPEELVNIDELVSKAISGIKRGKRHHIIVVAEGSTDTYRLRDVFEERTGIETRVTVLGHVQRGGTPTVFDRILGSRMGYEAVVLLKDGESGLSLGMKANEIFKSDIEDALSKEKIFNSKMLDIARILSI</sequence>
<dbReference type="PANTHER" id="PTHR13697">
    <property type="entry name" value="PHOSPHOFRUCTOKINASE"/>
    <property type="match status" value="1"/>
</dbReference>
<dbReference type="UniPathway" id="UPA00109">
    <property type="reaction ID" value="UER00182"/>
</dbReference>
<keyword evidence="18" id="KW-1185">Reference proteome</keyword>
<feature type="binding site" evidence="15">
    <location>
        <begin position="72"/>
        <end position="73"/>
    </location>
    <ligand>
        <name>ATP</name>
        <dbReference type="ChEBI" id="CHEBI:30616"/>
    </ligand>
</feature>
<comment type="subunit">
    <text evidence="15">Homotetramer.</text>
</comment>
<evidence type="ECO:0000256" key="10">
    <source>
        <dbReference type="ARBA" id="ARBA00022777"/>
    </source>
</evidence>
<dbReference type="PROSITE" id="PS00433">
    <property type="entry name" value="PHOSPHOFRUCTOKINASE"/>
    <property type="match status" value="1"/>
</dbReference>
<evidence type="ECO:0000256" key="12">
    <source>
        <dbReference type="ARBA" id="ARBA00022842"/>
    </source>
</evidence>
<keyword evidence="7 15" id="KW-0808">Transferase</keyword>
<protein>
    <recommendedName>
        <fullName evidence="15">ATP-dependent 6-phosphofructokinase</fullName>
        <shortName evidence="15">ATP-PFK</shortName>
        <shortName evidence="15">Phosphofructokinase</shortName>
        <ecNumber evidence="15">2.7.1.11</ecNumber>
    </recommendedName>
    <alternativeName>
        <fullName evidence="15">Phosphohexokinase</fullName>
    </alternativeName>
</protein>
<organism evidence="17 18">
    <name type="scientific">Ezakiella coagulans</name>
    <dbReference type="NCBI Taxonomy" id="46507"/>
    <lineage>
        <taxon>Bacteria</taxon>
        <taxon>Bacillati</taxon>
        <taxon>Bacillota</taxon>
        <taxon>Tissierellia</taxon>
        <taxon>Ezakiella</taxon>
    </lineage>
</organism>
<dbReference type="FunFam" id="3.40.50.460:FF:000002">
    <property type="entry name" value="ATP-dependent 6-phosphofructokinase"/>
    <property type="match status" value="1"/>
</dbReference>
<comment type="function">
    <text evidence="2 15">Catalyzes the phosphorylation of D-fructose 6-phosphate to fructose 1,6-bisphosphate by ATP, the first committing step of glycolysis.</text>
</comment>
<dbReference type="EC" id="2.7.1.11" evidence="15"/>
<dbReference type="GO" id="GO:0005524">
    <property type="term" value="F:ATP binding"/>
    <property type="evidence" value="ECO:0007669"/>
    <property type="project" value="UniProtKB-UniRule"/>
</dbReference>
<dbReference type="RefSeq" id="WP_116479884.1">
    <property type="nucleotide sequence ID" value="NZ_JBKYKF010000002.1"/>
</dbReference>
<feature type="binding site" description="in other chain" evidence="15">
    <location>
        <begin position="169"/>
        <end position="171"/>
    </location>
    <ligand>
        <name>substrate</name>
        <note>ligand shared between dimeric partners</note>
    </ligand>
</feature>
<comment type="catalytic activity">
    <reaction evidence="14 15">
        <text>beta-D-fructose 6-phosphate + ATP = beta-D-fructose 1,6-bisphosphate + ADP + H(+)</text>
        <dbReference type="Rhea" id="RHEA:16109"/>
        <dbReference type="ChEBI" id="CHEBI:15378"/>
        <dbReference type="ChEBI" id="CHEBI:30616"/>
        <dbReference type="ChEBI" id="CHEBI:32966"/>
        <dbReference type="ChEBI" id="CHEBI:57634"/>
        <dbReference type="ChEBI" id="CHEBI:456216"/>
        <dbReference type="EC" id="2.7.1.11"/>
    </reaction>
</comment>
<comment type="caution">
    <text evidence="17">The sequence shown here is derived from an EMBL/GenBank/DDBJ whole genome shotgun (WGS) entry which is preliminary data.</text>
</comment>
<feature type="binding site" description="in other chain" evidence="15">
    <location>
        <begin position="249"/>
        <end position="252"/>
    </location>
    <ligand>
        <name>substrate</name>
        <note>ligand shared between dimeric partners</note>
    </ligand>
</feature>
<evidence type="ECO:0000256" key="8">
    <source>
        <dbReference type="ARBA" id="ARBA00022723"/>
    </source>
</evidence>
<dbReference type="NCBIfam" id="NF002872">
    <property type="entry name" value="PRK03202.1"/>
    <property type="match status" value="1"/>
</dbReference>
<dbReference type="GO" id="GO:0006002">
    <property type="term" value="P:fructose 6-phosphate metabolic process"/>
    <property type="evidence" value="ECO:0007669"/>
    <property type="project" value="UniProtKB-UniRule"/>
</dbReference>
<evidence type="ECO:0000256" key="4">
    <source>
        <dbReference type="ARBA" id="ARBA00004679"/>
    </source>
</evidence>
<dbReference type="GO" id="GO:0005945">
    <property type="term" value="C:6-phosphofructokinase complex"/>
    <property type="evidence" value="ECO:0007669"/>
    <property type="project" value="TreeGrafter"/>
</dbReference>
<evidence type="ECO:0000256" key="15">
    <source>
        <dbReference type="HAMAP-Rule" id="MF_00339"/>
    </source>
</evidence>
<dbReference type="SUPFAM" id="SSF53784">
    <property type="entry name" value="Phosphofructokinase"/>
    <property type="match status" value="1"/>
</dbReference>
<dbReference type="PANTHER" id="PTHR13697:SF4">
    <property type="entry name" value="ATP-DEPENDENT 6-PHOSPHOFRUCTOKINASE"/>
    <property type="match status" value="1"/>
</dbReference>
<keyword evidence="13 15" id="KW-0324">Glycolysis</keyword>
<evidence type="ECO:0000256" key="1">
    <source>
        <dbReference type="ARBA" id="ARBA00001946"/>
    </source>
</evidence>
<keyword evidence="9 15" id="KW-0547">Nucleotide-binding</keyword>